<protein>
    <submittedName>
        <fullName evidence="1">Uncharacterized protein</fullName>
    </submittedName>
</protein>
<dbReference type="EMBL" id="JARKIB010000135">
    <property type="protein sequence ID" value="KAJ7733899.1"/>
    <property type="molecule type" value="Genomic_DNA"/>
</dbReference>
<evidence type="ECO:0000313" key="2">
    <source>
        <dbReference type="Proteomes" id="UP001215598"/>
    </source>
</evidence>
<sequence length="136" mass="14811">MRRCIATPGFFASSTSISAPVDESIAASFPNLLSLGITDDPASETFTPDELVIEFSCVRSWARHSPTSLSCDYGAHHNFQRLPSTFRQYITALEDIYGQGKFASVAALVMPLSNRVNECGSANLYSKVEYMVVSSS</sequence>
<proteinExistence type="predicted"/>
<reference evidence="1" key="1">
    <citation type="submission" date="2023-03" db="EMBL/GenBank/DDBJ databases">
        <title>Massive genome expansion in bonnet fungi (Mycena s.s.) driven by repeated elements and novel gene families across ecological guilds.</title>
        <authorList>
            <consortium name="Lawrence Berkeley National Laboratory"/>
            <person name="Harder C.B."/>
            <person name="Miyauchi S."/>
            <person name="Viragh M."/>
            <person name="Kuo A."/>
            <person name="Thoen E."/>
            <person name="Andreopoulos B."/>
            <person name="Lu D."/>
            <person name="Skrede I."/>
            <person name="Drula E."/>
            <person name="Henrissat B."/>
            <person name="Morin E."/>
            <person name="Kohler A."/>
            <person name="Barry K."/>
            <person name="LaButti K."/>
            <person name="Morin E."/>
            <person name="Salamov A."/>
            <person name="Lipzen A."/>
            <person name="Mereny Z."/>
            <person name="Hegedus B."/>
            <person name="Baldrian P."/>
            <person name="Stursova M."/>
            <person name="Weitz H."/>
            <person name="Taylor A."/>
            <person name="Grigoriev I.V."/>
            <person name="Nagy L.G."/>
            <person name="Martin F."/>
            <person name="Kauserud H."/>
        </authorList>
    </citation>
    <scope>NUCLEOTIDE SEQUENCE</scope>
    <source>
        <strain evidence="1">CBHHK182m</strain>
    </source>
</reference>
<accession>A0AAD7MVI7</accession>
<dbReference type="AlphaFoldDB" id="A0AAD7MVI7"/>
<dbReference type="Proteomes" id="UP001215598">
    <property type="component" value="Unassembled WGS sequence"/>
</dbReference>
<keyword evidence="2" id="KW-1185">Reference proteome</keyword>
<comment type="caution">
    <text evidence="1">The sequence shown here is derived from an EMBL/GenBank/DDBJ whole genome shotgun (WGS) entry which is preliminary data.</text>
</comment>
<gene>
    <name evidence="1" type="ORF">B0H16DRAFT_1731994</name>
</gene>
<organism evidence="1 2">
    <name type="scientific">Mycena metata</name>
    <dbReference type="NCBI Taxonomy" id="1033252"/>
    <lineage>
        <taxon>Eukaryota</taxon>
        <taxon>Fungi</taxon>
        <taxon>Dikarya</taxon>
        <taxon>Basidiomycota</taxon>
        <taxon>Agaricomycotina</taxon>
        <taxon>Agaricomycetes</taxon>
        <taxon>Agaricomycetidae</taxon>
        <taxon>Agaricales</taxon>
        <taxon>Marasmiineae</taxon>
        <taxon>Mycenaceae</taxon>
        <taxon>Mycena</taxon>
    </lineage>
</organism>
<name>A0AAD7MVI7_9AGAR</name>
<evidence type="ECO:0000313" key="1">
    <source>
        <dbReference type="EMBL" id="KAJ7733899.1"/>
    </source>
</evidence>